<feature type="non-terminal residue" evidence="6">
    <location>
        <position position="1"/>
    </location>
</feature>
<accession>N6UJK0</accession>
<keyword evidence="4" id="KW-0812">Transmembrane</keyword>
<dbReference type="PROSITE" id="PS50081">
    <property type="entry name" value="ZF_DAG_PE_2"/>
    <property type="match status" value="2"/>
</dbReference>
<proteinExistence type="predicted"/>
<gene>
    <name evidence="6" type="ORF">YQE_01636</name>
</gene>
<evidence type="ECO:0000256" key="2">
    <source>
        <dbReference type="ARBA" id="ARBA00022833"/>
    </source>
</evidence>
<dbReference type="Pfam" id="PF00130">
    <property type="entry name" value="C1_1"/>
    <property type="match status" value="2"/>
</dbReference>
<dbReference type="PRINTS" id="PR00008">
    <property type="entry name" value="DAGPEDOMAIN"/>
</dbReference>
<feature type="domain" description="Phorbol-ester/DAG-type" evidence="5">
    <location>
        <begin position="193"/>
        <end position="243"/>
    </location>
</feature>
<dbReference type="GO" id="GO:0016020">
    <property type="term" value="C:membrane"/>
    <property type="evidence" value="ECO:0007669"/>
    <property type="project" value="UniProtKB-SubCell"/>
</dbReference>
<evidence type="ECO:0000259" key="5">
    <source>
        <dbReference type="PROSITE" id="PS50081"/>
    </source>
</evidence>
<dbReference type="CDD" id="cd20834">
    <property type="entry name" value="C1_nPKC_theta-like_rpt1"/>
    <property type="match status" value="1"/>
</dbReference>
<evidence type="ECO:0000256" key="4">
    <source>
        <dbReference type="SAM" id="Phobius"/>
    </source>
</evidence>
<feature type="transmembrane region" description="Helical" evidence="4">
    <location>
        <begin position="231"/>
        <end position="254"/>
    </location>
</feature>
<dbReference type="GO" id="GO:0035556">
    <property type="term" value="P:intracellular signal transduction"/>
    <property type="evidence" value="ECO:0007669"/>
    <property type="project" value="TreeGrafter"/>
</dbReference>
<feature type="domain" description="Phorbol-ester/DAG-type" evidence="5">
    <location>
        <begin position="121"/>
        <end position="171"/>
    </location>
</feature>
<dbReference type="GO" id="GO:0004674">
    <property type="term" value="F:protein serine/threonine kinase activity"/>
    <property type="evidence" value="ECO:0007669"/>
    <property type="project" value="UniProtKB-KW"/>
</dbReference>
<dbReference type="GO" id="GO:0008270">
    <property type="term" value="F:zinc ion binding"/>
    <property type="evidence" value="ECO:0007669"/>
    <property type="project" value="UniProtKB-KW"/>
</dbReference>
<dbReference type="OrthoDB" id="10047816at2759"/>
<dbReference type="InterPro" id="IPR002219">
    <property type="entry name" value="PKC_DAG/PE"/>
</dbReference>
<organism evidence="6">
    <name type="scientific">Dendroctonus ponderosae</name>
    <name type="common">Mountain pine beetle</name>
    <dbReference type="NCBI Taxonomy" id="77166"/>
    <lineage>
        <taxon>Eukaryota</taxon>
        <taxon>Metazoa</taxon>
        <taxon>Ecdysozoa</taxon>
        <taxon>Arthropoda</taxon>
        <taxon>Hexapoda</taxon>
        <taxon>Insecta</taxon>
        <taxon>Pterygota</taxon>
        <taxon>Neoptera</taxon>
        <taxon>Endopterygota</taxon>
        <taxon>Coleoptera</taxon>
        <taxon>Polyphaga</taxon>
        <taxon>Cucujiformia</taxon>
        <taxon>Curculionidae</taxon>
        <taxon>Scolytinae</taxon>
        <taxon>Dendroctonus</taxon>
    </lineage>
</organism>
<dbReference type="HOGENOM" id="CLU_088823_0_0_1"/>
<feature type="non-terminal residue" evidence="6">
    <location>
        <position position="274"/>
    </location>
</feature>
<dbReference type="SMART" id="SM00109">
    <property type="entry name" value="C1"/>
    <property type="match status" value="2"/>
</dbReference>
<protein>
    <recommendedName>
        <fullName evidence="5">Phorbol-ester/DAG-type domain-containing protein</fullName>
    </recommendedName>
</protein>
<dbReference type="SUPFAM" id="SSF57889">
    <property type="entry name" value="Cysteine-rich domain"/>
    <property type="match status" value="2"/>
</dbReference>
<dbReference type="PROSITE" id="PS00479">
    <property type="entry name" value="ZF_DAG_PE_1"/>
    <property type="match status" value="1"/>
</dbReference>
<sequence length="274" mass="31184">MMFTGGSVNRHRKSSSSSGDRRQANNERKRHTRTPRYPEVAGYNENQSKSRSPRHQTMAAKTTSGNLDSPVPCSPGATSITPLMSSFSVGSDEDEFSLAFGRAINRRRGAVKHQRVHSVKGHKFVAKFFRQPTFCAFCKDFLWGFGKQGYQCQSCQTAVHKKCHDKLLGKCSGSGINSESTIYLRERFKIDVPHRFRVHNYMSPTFCDHCGSLLYGLYRQGLKCDGKSHNFHIILLVQNFSSCGIVCHLFYVFIAMKQFILKIMPPRRDKMLLR</sequence>
<evidence type="ECO:0000256" key="3">
    <source>
        <dbReference type="SAM" id="MobiDB-lite"/>
    </source>
</evidence>
<keyword evidence="4" id="KW-0472">Membrane</keyword>
<keyword evidence="1" id="KW-0479">Metal-binding</keyword>
<feature type="region of interest" description="Disordered" evidence="3">
    <location>
        <begin position="1"/>
        <end position="72"/>
    </location>
</feature>
<dbReference type="PANTHER" id="PTHR22968">
    <property type="entry name" value="PROTEIN KINASE C, MU"/>
    <property type="match status" value="1"/>
</dbReference>
<dbReference type="Gene3D" id="3.30.60.20">
    <property type="match status" value="2"/>
</dbReference>
<evidence type="ECO:0000313" key="6">
    <source>
        <dbReference type="EMBL" id="ENN81925.1"/>
    </source>
</evidence>
<dbReference type="GO" id="GO:0005829">
    <property type="term" value="C:cytosol"/>
    <property type="evidence" value="ECO:0007669"/>
    <property type="project" value="TreeGrafter"/>
</dbReference>
<evidence type="ECO:0000256" key="1">
    <source>
        <dbReference type="ARBA" id="ARBA00022723"/>
    </source>
</evidence>
<dbReference type="FunFam" id="3.30.60.20:FF:000008">
    <property type="entry name" value="Protein kinase C theta"/>
    <property type="match status" value="1"/>
</dbReference>
<dbReference type="GO" id="GO:0007200">
    <property type="term" value="P:phospholipase C-activating G protein-coupled receptor signaling pathway"/>
    <property type="evidence" value="ECO:0007669"/>
    <property type="project" value="TreeGrafter"/>
</dbReference>
<reference evidence="6" key="1">
    <citation type="journal article" date="2013" name="Genome Biol.">
        <title>Draft genome of the mountain pine beetle, Dendroctonus ponderosae Hopkins, a major forest pest.</title>
        <authorList>
            <person name="Keeling C.I."/>
            <person name="Yuen M.M."/>
            <person name="Liao N.Y."/>
            <person name="Docking T.R."/>
            <person name="Chan S.K."/>
            <person name="Taylor G.A."/>
            <person name="Palmquist D.L."/>
            <person name="Jackman S.D."/>
            <person name="Nguyen A."/>
            <person name="Li M."/>
            <person name="Henderson H."/>
            <person name="Janes J.K."/>
            <person name="Zhao Y."/>
            <person name="Pandoh P."/>
            <person name="Moore R."/>
            <person name="Sperling F.A."/>
            <person name="Huber D.P."/>
            <person name="Birol I."/>
            <person name="Jones S.J."/>
            <person name="Bohlmann J."/>
        </authorList>
    </citation>
    <scope>NUCLEOTIDE SEQUENCE</scope>
</reference>
<dbReference type="InterPro" id="IPR046349">
    <property type="entry name" value="C1-like_sf"/>
</dbReference>
<dbReference type="InterPro" id="IPR020454">
    <property type="entry name" value="DAG/PE-bd"/>
</dbReference>
<keyword evidence="4" id="KW-1133">Transmembrane helix</keyword>
<dbReference type="PANTHER" id="PTHR22968:SF14">
    <property type="entry name" value="PROTEIN KINASE C"/>
    <property type="match status" value="1"/>
</dbReference>
<dbReference type="AlphaFoldDB" id="N6UJK0"/>
<keyword evidence="2" id="KW-0862">Zinc</keyword>
<name>N6UJK0_DENPD</name>
<dbReference type="EMBL" id="KB739998">
    <property type="protein sequence ID" value="ENN81925.1"/>
    <property type="molecule type" value="Genomic_DNA"/>
</dbReference>